<sequence length="182" mass="19459">MNNAPLNSALLTAVLALSALASAQQTNQNRQLTPEMRARITQMQSINDLAQDIRLLPELEKNRATAMSKAQAKQLLPILTGLQKAVSVQPNDARKYLSQIGDRILTTKQRTTLNALTLKAGQERTAQRGQRQAGAGGRGGNAANAGGQNGQGGQFDPGRFNPFKTGRGADALKAYIAVLQKK</sequence>
<dbReference type="OrthoDB" id="71921at2"/>
<feature type="signal peptide" evidence="2">
    <location>
        <begin position="1"/>
        <end position="23"/>
    </location>
</feature>
<dbReference type="Proteomes" id="UP000186607">
    <property type="component" value="Unassembled WGS sequence"/>
</dbReference>
<evidence type="ECO:0000256" key="2">
    <source>
        <dbReference type="SAM" id="SignalP"/>
    </source>
</evidence>
<evidence type="ECO:0000313" key="3">
    <source>
        <dbReference type="EMBL" id="OLV17715.1"/>
    </source>
</evidence>
<organism evidence="3 4">
    <name type="scientific">Deinococcus marmoris</name>
    <dbReference type="NCBI Taxonomy" id="249408"/>
    <lineage>
        <taxon>Bacteria</taxon>
        <taxon>Thermotogati</taxon>
        <taxon>Deinococcota</taxon>
        <taxon>Deinococci</taxon>
        <taxon>Deinococcales</taxon>
        <taxon>Deinococcaceae</taxon>
        <taxon>Deinococcus</taxon>
    </lineage>
</organism>
<dbReference type="STRING" id="249408.BOO71_0007987"/>
<proteinExistence type="predicted"/>
<keyword evidence="4" id="KW-1185">Reference proteome</keyword>
<dbReference type="EMBL" id="MSTI01000091">
    <property type="protein sequence ID" value="OLV17715.1"/>
    <property type="molecule type" value="Genomic_DNA"/>
</dbReference>
<feature type="region of interest" description="Disordered" evidence="1">
    <location>
        <begin position="121"/>
        <end position="164"/>
    </location>
</feature>
<accession>A0A1U7NXR6</accession>
<dbReference type="AlphaFoldDB" id="A0A1U7NXR6"/>
<reference evidence="3 4" key="1">
    <citation type="submission" date="2017-01" db="EMBL/GenBank/DDBJ databases">
        <title>Genome Analysis of Deinococcus marmoris KOPRI26562.</title>
        <authorList>
            <person name="Kim J.H."/>
            <person name="Oh H.-M."/>
        </authorList>
    </citation>
    <scope>NUCLEOTIDE SEQUENCE [LARGE SCALE GENOMIC DNA]</scope>
    <source>
        <strain evidence="3 4">KOPRI26562</strain>
    </source>
</reference>
<feature type="chain" id="PRO_5013092452" evidence="2">
    <location>
        <begin position="24"/>
        <end position="182"/>
    </location>
</feature>
<comment type="caution">
    <text evidence="3">The sequence shown here is derived from an EMBL/GenBank/DDBJ whole genome shotgun (WGS) entry which is preliminary data.</text>
</comment>
<evidence type="ECO:0000313" key="4">
    <source>
        <dbReference type="Proteomes" id="UP000186607"/>
    </source>
</evidence>
<gene>
    <name evidence="3" type="ORF">BOO71_0007987</name>
</gene>
<evidence type="ECO:0000256" key="1">
    <source>
        <dbReference type="SAM" id="MobiDB-lite"/>
    </source>
</evidence>
<protein>
    <submittedName>
        <fullName evidence="3">Uncharacterized protein</fullName>
    </submittedName>
</protein>
<dbReference type="RefSeq" id="WP_075833254.1">
    <property type="nucleotide sequence ID" value="NZ_MSTI01000091.1"/>
</dbReference>
<name>A0A1U7NXR6_9DEIO</name>
<keyword evidence="2" id="KW-0732">Signal</keyword>